<gene>
    <name evidence="1" type="ORF">LOC62_04G006388</name>
</gene>
<dbReference type="Proteomes" id="UP000827549">
    <property type="component" value="Chromosome 4"/>
</dbReference>
<accession>A0AAF0YA20</accession>
<dbReference type="EMBL" id="CP086717">
    <property type="protein sequence ID" value="WOO82908.1"/>
    <property type="molecule type" value="Genomic_DNA"/>
</dbReference>
<evidence type="ECO:0000313" key="1">
    <source>
        <dbReference type="EMBL" id="WOO82908.1"/>
    </source>
</evidence>
<dbReference type="GeneID" id="87809611"/>
<proteinExistence type="predicted"/>
<reference evidence="1" key="1">
    <citation type="submission" date="2023-10" db="EMBL/GenBank/DDBJ databases">
        <authorList>
            <person name="Noh H."/>
        </authorList>
    </citation>
    <scope>NUCLEOTIDE SEQUENCE</scope>
    <source>
        <strain evidence="1">DUCC4014</strain>
    </source>
</reference>
<sequence length="186" mass="20972">MLWPNLFVLEGGPIPQPRKASEVNYIVELRHDDPRVMASAQNMTFVHQLRNYDSLRPFPRWPQSKADPWAVYTDEFPDDWPKVQPAQGYFLAATLQRPKWKNNLGDGYDYIATVTSDKFEIRAGSQVMYPTDYIPDFRSDYYSGRRGYIDSAQGYKGTKASGGVVRAIVPYGLAGLLPAAVVFGGL</sequence>
<protein>
    <submittedName>
        <fullName evidence="1">Uncharacterized protein</fullName>
    </submittedName>
</protein>
<name>A0AAF0YA20_9TREE</name>
<organism evidence="1 2">
    <name type="scientific">Vanrija pseudolonga</name>
    <dbReference type="NCBI Taxonomy" id="143232"/>
    <lineage>
        <taxon>Eukaryota</taxon>
        <taxon>Fungi</taxon>
        <taxon>Dikarya</taxon>
        <taxon>Basidiomycota</taxon>
        <taxon>Agaricomycotina</taxon>
        <taxon>Tremellomycetes</taxon>
        <taxon>Trichosporonales</taxon>
        <taxon>Trichosporonaceae</taxon>
        <taxon>Vanrija</taxon>
    </lineage>
</organism>
<evidence type="ECO:0000313" key="2">
    <source>
        <dbReference type="Proteomes" id="UP000827549"/>
    </source>
</evidence>
<keyword evidence="2" id="KW-1185">Reference proteome</keyword>
<dbReference type="RefSeq" id="XP_062628940.1">
    <property type="nucleotide sequence ID" value="XM_062772956.1"/>
</dbReference>
<dbReference type="AlphaFoldDB" id="A0AAF0YA20"/>